<dbReference type="EMBL" id="AWUE01018034">
    <property type="protein sequence ID" value="OMO83087.1"/>
    <property type="molecule type" value="Genomic_DNA"/>
</dbReference>
<sequence>MDGTGKLATIASKVALFPWRSSTTSCVRVTLVEANEAKADEGTASRTLPLPDTVAQADVGVNV</sequence>
<reference evidence="2" key="1">
    <citation type="submission" date="2013-09" db="EMBL/GenBank/DDBJ databases">
        <title>Corchorus olitorius genome sequencing.</title>
        <authorList>
            <person name="Alam M."/>
            <person name="Haque M.S."/>
            <person name="Islam M.S."/>
            <person name="Emdad E.M."/>
            <person name="Islam M.M."/>
            <person name="Ahmed B."/>
            <person name="Halim A."/>
            <person name="Hossen Q.M.M."/>
            <person name="Hossain M.Z."/>
            <person name="Ahmed R."/>
            <person name="Khan M.M."/>
            <person name="Islam R."/>
            <person name="Rashid M.M."/>
            <person name="Khan S.A."/>
            <person name="Rahman M.S."/>
            <person name="Alam M."/>
            <person name="Yahiya A.S."/>
            <person name="Khan M.S."/>
            <person name="Azam M.S."/>
            <person name="Haque T."/>
            <person name="Lashkar M.Z.H."/>
            <person name="Akhand A.I."/>
            <person name="Morshed G."/>
            <person name="Roy S."/>
            <person name="Uddin K.S."/>
            <person name="Rabeya T."/>
            <person name="Hossain A.S."/>
            <person name="Chowdhury A."/>
            <person name="Snigdha A.R."/>
            <person name="Mortoza M.S."/>
            <person name="Matin S.A."/>
            <person name="Hoque S.M.E."/>
            <person name="Islam M.K."/>
            <person name="Roy D.K."/>
            <person name="Haider R."/>
            <person name="Moosa M.M."/>
            <person name="Elias S.M."/>
            <person name="Hasan A.M."/>
            <person name="Jahan S."/>
            <person name="Shafiuddin M."/>
            <person name="Mahmood N."/>
            <person name="Shommy N.S."/>
        </authorList>
    </citation>
    <scope>NUCLEOTIDE SEQUENCE [LARGE SCALE GENOMIC DNA]</scope>
    <source>
        <strain evidence="2">cv. O-4</strain>
    </source>
</reference>
<keyword evidence="2" id="KW-1185">Reference proteome</keyword>
<protein>
    <submittedName>
        <fullName evidence="1">Uncharacterized protein</fullName>
    </submittedName>
</protein>
<dbReference type="AlphaFoldDB" id="A0A1R3IKH4"/>
<evidence type="ECO:0000313" key="1">
    <source>
        <dbReference type="EMBL" id="OMO83087.1"/>
    </source>
</evidence>
<evidence type="ECO:0000313" key="2">
    <source>
        <dbReference type="Proteomes" id="UP000187203"/>
    </source>
</evidence>
<name>A0A1R3IKH4_9ROSI</name>
<gene>
    <name evidence="1" type="ORF">COLO4_22698</name>
</gene>
<proteinExistence type="predicted"/>
<comment type="caution">
    <text evidence="1">The sequence shown here is derived from an EMBL/GenBank/DDBJ whole genome shotgun (WGS) entry which is preliminary data.</text>
</comment>
<accession>A0A1R3IKH4</accession>
<organism evidence="1 2">
    <name type="scientific">Corchorus olitorius</name>
    <dbReference type="NCBI Taxonomy" id="93759"/>
    <lineage>
        <taxon>Eukaryota</taxon>
        <taxon>Viridiplantae</taxon>
        <taxon>Streptophyta</taxon>
        <taxon>Embryophyta</taxon>
        <taxon>Tracheophyta</taxon>
        <taxon>Spermatophyta</taxon>
        <taxon>Magnoliopsida</taxon>
        <taxon>eudicotyledons</taxon>
        <taxon>Gunneridae</taxon>
        <taxon>Pentapetalae</taxon>
        <taxon>rosids</taxon>
        <taxon>malvids</taxon>
        <taxon>Malvales</taxon>
        <taxon>Malvaceae</taxon>
        <taxon>Grewioideae</taxon>
        <taxon>Apeibeae</taxon>
        <taxon>Corchorus</taxon>
    </lineage>
</organism>
<dbReference type="Proteomes" id="UP000187203">
    <property type="component" value="Unassembled WGS sequence"/>
</dbReference>